<feature type="region of interest" description="Disordered" evidence="2">
    <location>
        <begin position="131"/>
        <end position="153"/>
    </location>
</feature>
<evidence type="ECO:0000313" key="6">
    <source>
        <dbReference type="EMBL" id="SVA28604.1"/>
    </source>
</evidence>
<feature type="non-terminal residue" evidence="6">
    <location>
        <position position="595"/>
    </location>
</feature>
<protein>
    <submittedName>
        <fullName evidence="6">Uncharacterized protein</fullName>
    </submittedName>
</protein>
<dbReference type="Pfam" id="PF13654">
    <property type="entry name" value="AAA_32"/>
    <property type="match status" value="1"/>
</dbReference>
<organism evidence="6">
    <name type="scientific">marine metagenome</name>
    <dbReference type="NCBI Taxonomy" id="408172"/>
    <lineage>
        <taxon>unclassified sequences</taxon>
        <taxon>metagenomes</taxon>
        <taxon>ecological metagenomes</taxon>
    </lineage>
</organism>
<dbReference type="SUPFAM" id="SSF52540">
    <property type="entry name" value="P-loop containing nucleoside triphosphate hydrolases"/>
    <property type="match status" value="1"/>
</dbReference>
<feature type="domain" description="LonB AAA+ ATPase LID" evidence="4">
    <location>
        <begin position="479"/>
        <end position="543"/>
    </location>
</feature>
<dbReference type="Pfam" id="PF20436">
    <property type="entry name" value="LonB_AAA-LID"/>
    <property type="match status" value="1"/>
</dbReference>
<feature type="compositionally biased region" description="Basic and acidic residues" evidence="2">
    <location>
        <begin position="1"/>
        <end position="19"/>
    </location>
</feature>
<dbReference type="InterPro" id="IPR027417">
    <property type="entry name" value="P-loop_NTPase"/>
</dbReference>
<evidence type="ECO:0000259" key="4">
    <source>
        <dbReference type="Pfam" id="PF20436"/>
    </source>
</evidence>
<feature type="region of interest" description="Disordered" evidence="2">
    <location>
        <begin position="1"/>
        <end position="20"/>
    </location>
</feature>
<dbReference type="Gene3D" id="1.10.8.60">
    <property type="match status" value="1"/>
</dbReference>
<dbReference type="InterPro" id="IPR046843">
    <property type="entry name" value="LonB_AAA-LID"/>
</dbReference>
<proteinExistence type="predicted"/>
<dbReference type="InterPro" id="IPR046844">
    <property type="entry name" value="Lon-like_helical"/>
</dbReference>
<evidence type="ECO:0000256" key="2">
    <source>
        <dbReference type="SAM" id="MobiDB-lite"/>
    </source>
</evidence>
<dbReference type="Gene3D" id="3.40.50.300">
    <property type="entry name" value="P-loop containing nucleotide triphosphate hydrolases"/>
    <property type="match status" value="2"/>
</dbReference>
<gene>
    <name evidence="6" type="ORF">METZ01_LOCUS81458</name>
</gene>
<name>A0A381UKU1_9ZZZZ</name>
<dbReference type="AlphaFoldDB" id="A0A381UKU1"/>
<reference evidence="6" key="1">
    <citation type="submission" date="2018-05" db="EMBL/GenBank/DDBJ databases">
        <authorList>
            <person name="Lanie J.A."/>
            <person name="Ng W.-L."/>
            <person name="Kazmierczak K.M."/>
            <person name="Andrzejewski T.M."/>
            <person name="Davidsen T.M."/>
            <person name="Wayne K.J."/>
            <person name="Tettelin H."/>
            <person name="Glass J.I."/>
            <person name="Rusch D."/>
            <person name="Podicherti R."/>
            <person name="Tsui H.-C.T."/>
            <person name="Winkler M.E."/>
        </authorList>
    </citation>
    <scope>NUCLEOTIDE SEQUENCE</scope>
</reference>
<feature type="domain" description="Lon-like helical" evidence="5">
    <location>
        <begin position="89"/>
        <end position="121"/>
    </location>
</feature>
<sequence>MSVADHELVPEQLRRRSDPEQFSFETTADVSPLEEIIGQERAVRALRFGLDIQSPGYNVFVAGLSGTGKGSIVRRFLTQLSADEPVPDDVLYVHNFEDPDSPRALFLPAGMGHRLRDATADLVEDLHEQVPKAFEGKDYEEQRRSTAESHQERKQELLDQLEGLARERGFELKSTPMGFRTVPIRDRKPLSQEEYEAMEEGPRSELDDQMEQLEKEVREVLAEVKAVDKALKEQLRDLNQQVAMNVLGTLMVDLKRTYAEHLSVGEYLQAVQKDIVDNIEHFRETEEQPMPIPGLRLPRQEPDFSRYEINVVVDNSHTEGAPVVFESNPTFTNLVGRIERRAQFGALLTDFTMIRAGSLAKANGGYLVLNVEDMLRNPFVYEALKRAIRDREIRIEDLSERYGVFATQTLNPEPIALETKVILLGSPMWYQLLYAYDEDFAKIFKVKADFDHQTDREEHRIMQLAGFISRFADEEGLRHMDRTAFAAITEQASRMVEDQEKLSLRFSELTDLVRESAYWAEQDDAKFVLARHVERAVEEQGFRTGLVKDRVQELIHRDVLLIDTEGEAIGQVNGLAVHMLGHSAFGRPSRITANV</sequence>
<feature type="domain" description="Lon protease AAA" evidence="3">
    <location>
        <begin position="319"/>
        <end position="451"/>
    </location>
</feature>
<evidence type="ECO:0000256" key="1">
    <source>
        <dbReference type="SAM" id="Coils"/>
    </source>
</evidence>
<evidence type="ECO:0000259" key="3">
    <source>
        <dbReference type="Pfam" id="PF13654"/>
    </source>
</evidence>
<evidence type="ECO:0000259" key="5">
    <source>
        <dbReference type="Pfam" id="PF20437"/>
    </source>
</evidence>
<dbReference type="Gene3D" id="3.30.230.10">
    <property type="match status" value="1"/>
</dbReference>
<dbReference type="InterPro" id="IPR014721">
    <property type="entry name" value="Ribsml_uS5_D2-typ_fold_subgr"/>
</dbReference>
<keyword evidence="1" id="KW-0175">Coiled coil</keyword>
<dbReference type="Pfam" id="PF20437">
    <property type="entry name" value="LonC_helical"/>
    <property type="match status" value="1"/>
</dbReference>
<dbReference type="InterPro" id="IPR041699">
    <property type="entry name" value="AAA_32"/>
</dbReference>
<feature type="coiled-coil region" evidence="1">
    <location>
        <begin position="203"/>
        <end position="241"/>
    </location>
</feature>
<dbReference type="EMBL" id="UINC01006613">
    <property type="protein sequence ID" value="SVA28604.1"/>
    <property type="molecule type" value="Genomic_DNA"/>
</dbReference>
<accession>A0A381UKU1</accession>